<dbReference type="AlphaFoldDB" id="A0AAD9W7S9"/>
<keyword evidence="5" id="KW-0326">Glycosidase</keyword>
<dbReference type="InterPro" id="IPR000757">
    <property type="entry name" value="Beta-glucanase-like"/>
</dbReference>
<evidence type="ECO:0000256" key="3">
    <source>
        <dbReference type="ARBA" id="ARBA00012599"/>
    </source>
</evidence>
<proteinExistence type="inferred from homology"/>
<dbReference type="InterPro" id="IPR050546">
    <property type="entry name" value="Glycosyl_Hydrlase_16"/>
</dbReference>
<dbReference type="GO" id="GO:0009251">
    <property type="term" value="P:glucan catabolic process"/>
    <property type="evidence" value="ECO:0007669"/>
    <property type="project" value="TreeGrafter"/>
</dbReference>
<evidence type="ECO:0000313" key="8">
    <source>
        <dbReference type="EMBL" id="KAK2611033.1"/>
    </source>
</evidence>
<feature type="chain" id="PRO_5042174884" description="endo-1,3(4)-beta-glucanase" evidence="6">
    <location>
        <begin position="21"/>
        <end position="355"/>
    </location>
</feature>
<keyword evidence="6" id="KW-0732">Signal</keyword>
<dbReference type="Proteomes" id="UP001265746">
    <property type="component" value="Unassembled WGS sequence"/>
</dbReference>
<name>A0AAD9W7S9_PHOAM</name>
<dbReference type="Pfam" id="PF26113">
    <property type="entry name" value="GH16_XgeA"/>
    <property type="match status" value="1"/>
</dbReference>
<dbReference type="InterPro" id="IPR013320">
    <property type="entry name" value="ConA-like_dom_sf"/>
</dbReference>
<evidence type="ECO:0000259" key="7">
    <source>
        <dbReference type="PROSITE" id="PS51762"/>
    </source>
</evidence>
<dbReference type="SUPFAM" id="SSF49899">
    <property type="entry name" value="Concanavalin A-like lectins/glucanases"/>
    <property type="match status" value="1"/>
</dbReference>
<comment type="similarity">
    <text evidence="2">Belongs to the glycosyl hydrolase 16 family.</text>
</comment>
<dbReference type="FunFam" id="2.60.120.200:FF:000114">
    <property type="entry name" value="Probable endo-1,3(4)-beta-glucanase NFIA_089530"/>
    <property type="match status" value="1"/>
</dbReference>
<dbReference type="GO" id="GO:0052861">
    <property type="term" value="F:endo-1,3(4)-beta-glucanase activity"/>
    <property type="evidence" value="ECO:0007669"/>
    <property type="project" value="UniProtKB-EC"/>
</dbReference>
<dbReference type="PANTHER" id="PTHR10963:SF24">
    <property type="entry name" value="GLYCOSIDASE C21B10.07-RELATED"/>
    <property type="match status" value="1"/>
</dbReference>
<dbReference type="PANTHER" id="PTHR10963">
    <property type="entry name" value="GLYCOSYL HYDROLASE-RELATED"/>
    <property type="match status" value="1"/>
</dbReference>
<keyword evidence="4" id="KW-0378">Hydrolase</keyword>
<feature type="domain" description="GH16" evidence="7">
    <location>
        <begin position="21"/>
        <end position="273"/>
    </location>
</feature>
<dbReference type="EC" id="3.2.1.6" evidence="3"/>
<sequence>MPSFAKISFTLLAAIQLVAGATYTLTDNYDQANFFDNFDFFSEADPTNGFVQYQNRINAASQGLAGFHKDMIYVGSDHKTVDPANGRASTRINSKKTYTQMLLVADVVHMPVGCGTWPALWTYNADWPNKGEIDIIEGVNSQQSNQVTLHTAAGCTMTKGNTVDGTELSETGDCNAGSGGTGCPQTTNSTSNFGKGLNAQGGGVYAMLWDNEAISVWFFPRNSTMQNRITSSNSTIDPTTFGTPLASFVGGSTCNIENTFKEHWITINTDFCGQWAGLKWSEDAECAAKAATCEEYAAQDPNAFVDAYWLFNSIKVYSKSGSTGTPTPTTTTGFGGAPTAYAKRGMRFMPREYHA</sequence>
<evidence type="ECO:0000256" key="2">
    <source>
        <dbReference type="ARBA" id="ARBA00006865"/>
    </source>
</evidence>
<dbReference type="CDD" id="cd02181">
    <property type="entry name" value="GH16_fungal_Lam16A_glucanase"/>
    <property type="match status" value="1"/>
</dbReference>
<comment type="catalytic activity">
    <reaction evidence="1">
        <text>Endohydrolysis of (1-&gt;3)- or (1-&gt;4)-linkages in beta-D-glucans when the glucose residue whose reducing group is involved in the linkage to be hydrolyzed is itself substituted at C-3.</text>
        <dbReference type="EC" id="3.2.1.6"/>
    </reaction>
</comment>
<reference evidence="8" key="1">
    <citation type="submission" date="2023-06" db="EMBL/GenBank/DDBJ databases">
        <authorList>
            <person name="Noh H."/>
        </authorList>
    </citation>
    <scope>NUCLEOTIDE SEQUENCE</scope>
    <source>
        <strain evidence="8">DUCC20226</strain>
    </source>
</reference>
<evidence type="ECO:0000256" key="6">
    <source>
        <dbReference type="SAM" id="SignalP"/>
    </source>
</evidence>
<dbReference type="EMBL" id="JAUJFL010000002">
    <property type="protein sequence ID" value="KAK2611033.1"/>
    <property type="molecule type" value="Genomic_DNA"/>
</dbReference>
<evidence type="ECO:0000256" key="1">
    <source>
        <dbReference type="ARBA" id="ARBA00000124"/>
    </source>
</evidence>
<protein>
    <recommendedName>
        <fullName evidence="3">endo-1,3(4)-beta-glucanase</fullName>
        <ecNumber evidence="3">3.2.1.6</ecNumber>
    </recommendedName>
</protein>
<evidence type="ECO:0000256" key="5">
    <source>
        <dbReference type="ARBA" id="ARBA00023295"/>
    </source>
</evidence>
<dbReference type="PROSITE" id="PS51762">
    <property type="entry name" value="GH16_2"/>
    <property type="match status" value="1"/>
</dbReference>
<evidence type="ECO:0000313" key="9">
    <source>
        <dbReference type="Proteomes" id="UP001265746"/>
    </source>
</evidence>
<feature type="signal peptide" evidence="6">
    <location>
        <begin position="1"/>
        <end position="20"/>
    </location>
</feature>
<comment type="caution">
    <text evidence="8">The sequence shown here is derived from an EMBL/GenBank/DDBJ whole genome shotgun (WGS) entry which is preliminary data.</text>
</comment>
<accession>A0AAD9W7S9</accession>
<organism evidence="8 9">
    <name type="scientific">Phomopsis amygdali</name>
    <name type="common">Fusicoccum amygdali</name>
    <dbReference type="NCBI Taxonomy" id="1214568"/>
    <lineage>
        <taxon>Eukaryota</taxon>
        <taxon>Fungi</taxon>
        <taxon>Dikarya</taxon>
        <taxon>Ascomycota</taxon>
        <taxon>Pezizomycotina</taxon>
        <taxon>Sordariomycetes</taxon>
        <taxon>Sordariomycetidae</taxon>
        <taxon>Diaporthales</taxon>
        <taxon>Diaporthaceae</taxon>
        <taxon>Diaporthe</taxon>
    </lineage>
</organism>
<keyword evidence="9" id="KW-1185">Reference proteome</keyword>
<gene>
    <name evidence="8" type="ORF">N8I77_004415</name>
</gene>
<evidence type="ECO:0000256" key="4">
    <source>
        <dbReference type="ARBA" id="ARBA00022801"/>
    </source>
</evidence>
<dbReference type="Gene3D" id="2.60.120.200">
    <property type="match status" value="1"/>
</dbReference>